<dbReference type="GeneID" id="20090418"/>
<proteinExistence type="predicted"/>
<protein>
    <submittedName>
        <fullName evidence="1">Uncharacterized protein</fullName>
    </submittedName>
</protein>
<dbReference type="AlphaFoldDB" id="A0A024TE71"/>
<dbReference type="VEuPathDB" id="FungiDB:H310_13368"/>
<name>A0A024TE71_9STRA</name>
<accession>A0A024TE71</accession>
<evidence type="ECO:0000313" key="1">
    <source>
        <dbReference type="EMBL" id="ETV92314.1"/>
    </source>
</evidence>
<sequence length="199" mass="21639">MRFLAGLVHAAVASQVVFDSHDPLLPADRKGNMGSFGEYVSKYRQAAVRFRSPKAVDDACIEGPTIKNVTFTMDTVDVPPNTCLRVALCPSVNDMPDCTKSGGAELVSISQLRQQRVKLHWIPSSTIVLDPSTLYWITVSSTAEAPNAPIWLAGTKEFNTIDDPKGDVLALFTKSQDAPRNGINLGSNREVFSMQVNAD</sequence>
<organism evidence="1">
    <name type="scientific">Aphanomyces invadans</name>
    <dbReference type="NCBI Taxonomy" id="157072"/>
    <lineage>
        <taxon>Eukaryota</taxon>
        <taxon>Sar</taxon>
        <taxon>Stramenopiles</taxon>
        <taxon>Oomycota</taxon>
        <taxon>Saprolegniomycetes</taxon>
        <taxon>Saprolegniales</taxon>
        <taxon>Verrucalvaceae</taxon>
        <taxon>Aphanomyces</taxon>
    </lineage>
</organism>
<dbReference type="RefSeq" id="XP_008879065.1">
    <property type="nucleotide sequence ID" value="XM_008880843.1"/>
</dbReference>
<gene>
    <name evidence="1" type="ORF">H310_13368</name>
</gene>
<reference evidence="1" key="1">
    <citation type="submission" date="2013-12" db="EMBL/GenBank/DDBJ databases">
        <title>The Genome Sequence of Aphanomyces invadans NJM9701.</title>
        <authorList>
            <consortium name="The Broad Institute Genomics Platform"/>
            <person name="Russ C."/>
            <person name="Tyler B."/>
            <person name="van West P."/>
            <person name="Dieguez-Uribeondo J."/>
            <person name="Young S.K."/>
            <person name="Zeng Q."/>
            <person name="Gargeya S."/>
            <person name="Fitzgerald M."/>
            <person name="Abouelleil A."/>
            <person name="Alvarado L."/>
            <person name="Chapman S.B."/>
            <person name="Gainer-Dewar J."/>
            <person name="Goldberg J."/>
            <person name="Griggs A."/>
            <person name="Gujja S."/>
            <person name="Hansen M."/>
            <person name="Howarth C."/>
            <person name="Imamovic A."/>
            <person name="Ireland A."/>
            <person name="Larimer J."/>
            <person name="McCowan C."/>
            <person name="Murphy C."/>
            <person name="Pearson M."/>
            <person name="Poon T.W."/>
            <person name="Priest M."/>
            <person name="Roberts A."/>
            <person name="Saif S."/>
            <person name="Shea T."/>
            <person name="Sykes S."/>
            <person name="Wortman J."/>
            <person name="Nusbaum C."/>
            <person name="Birren B."/>
        </authorList>
    </citation>
    <scope>NUCLEOTIDE SEQUENCE [LARGE SCALE GENOMIC DNA]</scope>
    <source>
        <strain evidence="1">NJM9701</strain>
    </source>
</reference>
<dbReference type="EMBL" id="KI914001">
    <property type="protein sequence ID" value="ETV92314.1"/>
    <property type="molecule type" value="Genomic_DNA"/>
</dbReference>